<dbReference type="EMBL" id="JASPKZ010004187">
    <property type="protein sequence ID" value="KAJ9590857.1"/>
    <property type="molecule type" value="Genomic_DNA"/>
</dbReference>
<protein>
    <submittedName>
        <fullName evidence="1">Uncharacterized protein</fullName>
    </submittedName>
</protein>
<keyword evidence="2" id="KW-1185">Reference proteome</keyword>
<dbReference type="AlphaFoldDB" id="A0AAD8A1V9"/>
<reference evidence="1" key="2">
    <citation type="submission" date="2023-05" db="EMBL/GenBank/DDBJ databases">
        <authorList>
            <person name="Fouks B."/>
        </authorList>
    </citation>
    <scope>NUCLEOTIDE SEQUENCE</scope>
    <source>
        <strain evidence="1">Stay&amp;Tobe</strain>
        <tissue evidence="1">Testes</tissue>
    </source>
</reference>
<evidence type="ECO:0000313" key="2">
    <source>
        <dbReference type="Proteomes" id="UP001233999"/>
    </source>
</evidence>
<feature type="non-terminal residue" evidence="1">
    <location>
        <position position="1"/>
    </location>
</feature>
<dbReference type="Proteomes" id="UP001233999">
    <property type="component" value="Unassembled WGS sequence"/>
</dbReference>
<accession>A0AAD8A1V9</accession>
<name>A0AAD8A1V9_DIPPU</name>
<organism evidence="1 2">
    <name type="scientific">Diploptera punctata</name>
    <name type="common">Pacific beetle cockroach</name>
    <dbReference type="NCBI Taxonomy" id="6984"/>
    <lineage>
        <taxon>Eukaryota</taxon>
        <taxon>Metazoa</taxon>
        <taxon>Ecdysozoa</taxon>
        <taxon>Arthropoda</taxon>
        <taxon>Hexapoda</taxon>
        <taxon>Insecta</taxon>
        <taxon>Pterygota</taxon>
        <taxon>Neoptera</taxon>
        <taxon>Polyneoptera</taxon>
        <taxon>Dictyoptera</taxon>
        <taxon>Blattodea</taxon>
        <taxon>Blaberoidea</taxon>
        <taxon>Blaberidae</taxon>
        <taxon>Diplopterinae</taxon>
        <taxon>Diploptera</taxon>
    </lineage>
</organism>
<reference evidence="1" key="1">
    <citation type="journal article" date="2023" name="IScience">
        <title>Live-bearing cockroach genome reveals convergent evolutionary mechanisms linked to viviparity in insects and beyond.</title>
        <authorList>
            <person name="Fouks B."/>
            <person name="Harrison M.C."/>
            <person name="Mikhailova A.A."/>
            <person name="Marchal E."/>
            <person name="English S."/>
            <person name="Carruthers M."/>
            <person name="Jennings E.C."/>
            <person name="Chiamaka E.L."/>
            <person name="Frigard R.A."/>
            <person name="Pippel M."/>
            <person name="Attardo G.M."/>
            <person name="Benoit J.B."/>
            <person name="Bornberg-Bauer E."/>
            <person name="Tobe S.S."/>
        </authorList>
    </citation>
    <scope>NUCLEOTIDE SEQUENCE</scope>
    <source>
        <strain evidence="1">Stay&amp;Tobe</strain>
    </source>
</reference>
<gene>
    <name evidence="1" type="ORF">L9F63_016101</name>
</gene>
<evidence type="ECO:0000313" key="1">
    <source>
        <dbReference type="EMBL" id="KAJ9590857.1"/>
    </source>
</evidence>
<comment type="caution">
    <text evidence="1">The sequence shown here is derived from an EMBL/GenBank/DDBJ whole genome shotgun (WGS) entry which is preliminary data.</text>
</comment>
<sequence>TCLRIIFVIPVTTVLNCEFRVILSNKILHLCPYEFNKVELSIIIINMEPLPLGTFKVFITSSHYTASLKNLRFTLFLQKSYEPTVDYYEYEDKYQLDSKFRHFLDLDRVDLEHIASKNLDQIHQV</sequence>
<proteinExistence type="predicted"/>